<dbReference type="Proteomes" id="UP000239724">
    <property type="component" value="Unassembled WGS sequence"/>
</dbReference>
<sequence>MRTNIEIDDRLMAEAMAASGLPTKRETVEAGLRLLARRKRQASARDLFGQVQWEGDLDAERRDDPAGLSAR</sequence>
<dbReference type="InterPro" id="IPR019239">
    <property type="entry name" value="VapB_antitoxin"/>
</dbReference>
<keyword evidence="2" id="KW-1185">Reference proteome</keyword>
<dbReference type="EMBL" id="NHRY01000041">
    <property type="protein sequence ID" value="PPQ38330.1"/>
    <property type="molecule type" value="Genomic_DNA"/>
</dbReference>
<comment type="caution">
    <text evidence="1">The sequence shown here is derived from an EMBL/GenBank/DDBJ whole genome shotgun (WGS) entry which is preliminary data.</text>
</comment>
<protein>
    <submittedName>
        <fullName evidence="1">DUF2191 domain-containing protein</fullName>
    </submittedName>
</protein>
<organism evidence="1 2">
    <name type="scientific">Rhodopila globiformis</name>
    <name type="common">Rhodopseudomonas globiformis</name>
    <dbReference type="NCBI Taxonomy" id="1071"/>
    <lineage>
        <taxon>Bacteria</taxon>
        <taxon>Pseudomonadati</taxon>
        <taxon>Pseudomonadota</taxon>
        <taxon>Alphaproteobacteria</taxon>
        <taxon>Acetobacterales</taxon>
        <taxon>Acetobacteraceae</taxon>
        <taxon>Rhodopila</taxon>
    </lineage>
</organism>
<dbReference type="AlphaFoldDB" id="A0A2S6NN64"/>
<reference evidence="1 2" key="1">
    <citation type="journal article" date="2018" name="Arch. Microbiol.">
        <title>New insights into the metabolic potential of the phototrophic purple bacterium Rhodopila globiformis DSM 161(T) from its draft genome sequence and evidence for a vanadium-dependent nitrogenase.</title>
        <authorList>
            <person name="Imhoff J.F."/>
            <person name="Rahn T."/>
            <person name="Kunzel S."/>
            <person name="Neulinger S.C."/>
        </authorList>
    </citation>
    <scope>NUCLEOTIDE SEQUENCE [LARGE SCALE GENOMIC DNA]</scope>
    <source>
        <strain evidence="1 2">DSM 161</strain>
    </source>
</reference>
<dbReference type="OrthoDB" id="9805830at2"/>
<gene>
    <name evidence="1" type="ORF">CCS01_02580</name>
</gene>
<accession>A0A2S6NN64</accession>
<evidence type="ECO:0000313" key="2">
    <source>
        <dbReference type="Proteomes" id="UP000239724"/>
    </source>
</evidence>
<name>A0A2S6NN64_RHOGL</name>
<evidence type="ECO:0000313" key="1">
    <source>
        <dbReference type="EMBL" id="PPQ38330.1"/>
    </source>
</evidence>
<proteinExistence type="predicted"/>
<dbReference type="RefSeq" id="WP_104517277.1">
    <property type="nucleotide sequence ID" value="NZ_NHRY01000041.1"/>
</dbReference>
<dbReference type="Pfam" id="PF09957">
    <property type="entry name" value="VapB_antitoxin"/>
    <property type="match status" value="1"/>
</dbReference>